<evidence type="ECO:0000313" key="2">
    <source>
        <dbReference type="EMBL" id="MCV9886344.1"/>
    </source>
</evidence>
<dbReference type="RefSeq" id="WP_264142974.1">
    <property type="nucleotide sequence ID" value="NZ_JAOYEY010000037.1"/>
</dbReference>
<keyword evidence="1" id="KW-1133">Transmembrane helix</keyword>
<feature type="transmembrane region" description="Helical" evidence="1">
    <location>
        <begin position="80"/>
        <end position="110"/>
    </location>
</feature>
<accession>A0ABT3DHG3</accession>
<keyword evidence="1" id="KW-0472">Membrane</keyword>
<dbReference type="Proteomes" id="UP001526147">
    <property type="component" value="Unassembled WGS sequence"/>
</dbReference>
<sequence>MSKEEYLKKLRAKIKKLPREEIEEAIDYYREYFDEAGEEDTKSVIARLGSPSYVASQILADFAIKDLDNQNSTTKKNVSAIWFIILAILASPIALPLVLVIICLVFTLILVCGVAILTFFILVVSLPISGLFSLFAGVSVIVQDWQTSIFFSGIGLISIGIGMLLFSPFLQFTKKTSSGIVKVLKRLLDKMIRRKEGI</sequence>
<organism evidence="2 3">
    <name type="scientific">Metabacillus halosaccharovorans</name>
    <dbReference type="NCBI Taxonomy" id="930124"/>
    <lineage>
        <taxon>Bacteria</taxon>
        <taxon>Bacillati</taxon>
        <taxon>Bacillota</taxon>
        <taxon>Bacilli</taxon>
        <taxon>Bacillales</taxon>
        <taxon>Bacillaceae</taxon>
        <taxon>Metabacillus</taxon>
    </lineage>
</organism>
<name>A0ABT3DHG3_9BACI</name>
<protein>
    <submittedName>
        <fullName evidence="2">DUF1700 domain-containing protein</fullName>
    </submittedName>
</protein>
<evidence type="ECO:0000313" key="3">
    <source>
        <dbReference type="Proteomes" id="UP001526147"/>
    </source>
</evidence>
<feature type="transmembrane region" description="Helical" evidence="1">
    <location>
        <begin position="116"/>
        <end position="142"/>
    </location>
</feature>
<dbReference type="EMBL" id="JAOYEY010000037">
    <property type="protein sequence ID" value="MCV9886344.1"/>
    <property type="molecule type" value="Genomic_DNA"/>
</dbReference>
<evidence type="ECO:0000256" key="1">
    <source>
        <dbReference type="SAM" id="Phobius"/>
    </source>
</evidence>
<keyword evidence="1" id="KW-0812">Transmembrane</keyword>
<gene>
    <name evidence="2" type="ORF">OIH86_11805</name>
</gene>
<proteinExistence type="predicted"/>
<dbReference type="Pfam" id="PF22564">
    <property type="entry name" value="HAAS"/>
    <property type="match status" value="1"/>
</dbReference>
<reference evidence="2 3" key="1">
    <citation type="submission" date="2022-10" db="EMBL/GenBank/DDBJ databases">
        <title>Draft genome assembly of moderately radiation resistant bacterium Metabacillus halosaccharovorans.</title>
        <authorList>
            <person name="Pal S."/>
            <person name="Gopinathan A."/>
        </authorList>
    </citation>
    <scope>NUCLEOTIDE SEQUENCE [LARGE SCALE GENOMIC DNA]</scope>
    <source>
        <strain evidence="2 3">VITHBRA001</strain>
    </source>
</reference>
<feature type="transmembrane region" description="Helical" evidence="1">
    <location>
        <begin position="149"/>
        <end position="170"/>
    </location>
</feature>
<keyword evidence="3" id="KW-1185">Reference proteome</keyword>
<comment type="caution">
    <text evidence="2">The sequence shown here is derived from an EMBL/GenBank/DDBJ whole genome shotgun (WGS) entry which is preliminary data.</text>
</comment>